<dbReference type="InParanoid" id="A0A5E4EEA0"/>
<dbReference type="Pfam" id="PF00067">
    <property type="entry name" value="p450"/>
    <property type="match status" value="1"/>
</dbReference>
<dbReference type="InterPro" id="IPR002401">
    <property type="entry name" value="Cyt_P450_E_grp-I"/>
</dbReference>
<organism evidence="15 16">
    <name type="scientific">Prunus dulcis</name>
    <name type="common">Almond</name>
    <name type="synonym">Amygdalus dulcis</name>
    <dbReference type="NCBI Taxonomy" id="3755"/>
    <lineage>
        <taxon>Eukaryota</taxon>
        <taxon>Viridiplantae</taxon>
        <taxon>Streptophyta</taxon>
        <taxon>Embryophyta</taxon>
        <taxon>Tracheophyta</taxon>
        <taxon>Spermatophyta</taxon>
        <taxon>Magnoliopsida</taxon>
        <taxon>eudicotyledons</taxon>
        <taxon>Gunneridae</taxon>
        <taxon>Pentapetalae</taxon>
        <taxon>rosids</taxon>
        <taxon>fabids</taxon>
        <taxon>Rosales</taxon>
        <taxon>Rosaceae</taxon>
        <taxon>Amygdaloideae</taxon>
        <taxon>Amygdaleae</taxon>
        <taxon>Prunus</taxon>
    </lineage>
</organism>
<dbReference type="InterPro" id="IPR001128">
    <property type="entry name" value="Cyt_P450"/>
</dbReference>
<keyword evidence="10 13" id="KW-0503">Monooxygenase</keyword>
<dbReference type="EMBL" id="CABIKO010000007">
    <property type="protein sequence ID" value="VVA13289.1"/>
    <property type="molecule type" value="Genomic_DNA"/>
</dbReference>
<evidence type="ECO:0000256" key="13">
    <source>
        <dbReference type="RuleBase" id="RU000461"/>
    </source>
</evidence>
<dbReference type="CDD" id="cd11064">
    <property type="entry name" value="CYP86A"/>
    <property type="match status" value="1"/>
</dbReference>
<evidence type="ECO:0000256" key="8">
    <source>
        <dbReference type="ARBA" id="ARBA00023002"/>
    </source>
</evidence>
<evidence type="ECO:0000313" key="15">
    <source>
        <dbReference type="EMBL" id="VVA13289.1"/>
    </source>
</evidence>
<evidence type="ECO:0000256" key="6">
    <source>
        <dbReference type="ARBA" id="ARBA00022723"/>
    </source>
</evidence>
<keyword evidence="7 14" id="KW-1133">Transmembrane helix</keyword>
<comment type="similarity">
    <text evidence="3 13">Belongs to the cytochrome P450 family.</text>
</comment>
<evidence type="ECO:0000256" key="4">
    <source>
        <dbReference type="ARBA" id="ARBA00022617"/>
    </source>
</evidence>
<keyword evidence="8 13" id="KW-0560">Oxidoreductase</keyword>
<comment type="subcellular location">
    <subcellularLocation>
        <location evidence="2">Membrane</location>
        <topology evidence="2">Single-pass membrane protein</topology>
    </subcellularLocation>
</comment>
<dbReference type="GO" id="GO:0016705">
    <property type="term" value="F:oxidoreductase activity, acting on paired donors, with incorporation or reduction of molecular oxygen"/>
    <property type="evidence" value="ECO:0007669"/>
    <property type="project" value="InterPro"/>
</dbReference>
<dbReference type="SUPFAM" id="SSF48264">
    <property type="entry name" value="Cytochrome P450"/>
    <property type="match status" value="1"/>
</dbReference>
<evidence type="ECO:0000313" key="16">
    <source>
        <dbReference type="Proteomes" id="UP000327085"/>
    </source>
</evidence>
<dbReference type="GO" id="GO:0004497">
    <property type="term" value="F:monooxygenase activity"/>
    <property type="evidence" value="ECO:0007669"/>
    <property type="project" value="UniProtKB-KW"/>
</dbReference>
<evidence type="ECO:0000256" key="10">
    <source>
        <dbReference type="ARBA" id="ARBA00023033"/>
    </source>
</evidence>
<dbReference type="GO" id="GO:0006629">
    <property type="term" value="P:lipid metabolic process"/>
    <property type="evidence" value="ECO:0007669"/>
    <property type="project" value="UniProtKB-ARBA"/>
</dbReference>
<dbReference type="AlphaFoldDB" id="A0A5E4EEA0"/>
<dbReference type="InterPro" id="IPR017972">
    <property type="entry name" value="Cyt_P450_CS"/>
</dbReference>
<evidence type="ECO:0000256" key="12">
    <source>
        <dbReference type="PIRSR" id="PIRSR602401-1"/>
    </source>
</evidence>
<dbReference type="PANTHER" id="PTHR24296">
    <property type="entry name" value="CYTOCHROME P450"/>
    <property type="match status" value="1"/>
</dbReference>
<dbReference type="Gene3D" id="1.10.630.10">
    <property type="entry name" value="Cytochrome P450"/>
    <property type="match status" value="1"/>
</dbReference>
<dbReference type="FunFam" id="1.10.630.10:FF:000044">
    <property type="entry name" value="Cytochrome P450"/>
    <property type="match status" value="1"/>
</dbReference>
<evidence type="ECO:0000256" key="1">
    <source>
        <dbReference type="ARBA" id="ARBA00001971"/>
    </source>
</evidence>
<feature type="transmembrane region" description="Helical" evidence="14">
    <location>
        <begin position="67"/>
        <end position="91"/>
    </location>
</feature>
<evidence type="ECO:0000256" key="14">
    <source>
        <dbReference type="SAM" id="Phobius"/>
    </source>
</evidence>
<dbReference type="GO" id="GO:0005506">
    <property type="term" value="F:iron ion binding"/>
    <property type="evidence" value="ECO:0007669"/>
    <property type="project" value="InterPro"/>
</dbReference>
<sequence length="532" mass="60977">MTNLLSFSAILNLVGFWDVAIALLGLFIISCLLERFTNKGPMLWPVLGIIPSVFLNVNSMYDWATVVLIRAGGTFYFRGVWFGGAHGIITIDPSKLEYMLKTRFNNFPKGQHYRERFRDLLGDGIFNADDQMWKEQRRVATTEMHSSRFVEHSFLSMQVLVHEKLLKLMDDVVNSRNGVIDLQEVLLRFTFDNICTAALGVDPGCLALDLPQIPFAKAFEEATELTLFRFMVPPFVWKPMKRFEMGYEKRLKESVQIVHEFAEKAVTERRNELVRLGGLNDRSDLLSRLMEYTAQNPEGQGTQKRFSNKFLVDFCISFILAGRDTSSVALAWFFWLVQKTPEVENKILKEMNEILGQRRQCSNIKEPADHDAIFTVEELKNMVYLQAALSESLRLYPAVPIDIKEVVEDDVFPDGTVVKKGGRVLYSMFSMARIESIWGQDCLEFRPERWIKDGVFVSENQFKYPVFNGGPRLCVGKKFAYMQMKMVAAAILLRYEVKVVEGHNVVPKLTTTLYMQNGLLVTLKPRLLTSTV</sequence>
<dbReference type="GO" id="GO:0016020">
    <property type="term" value="C:membrane"/>
    <property type="evidence" value="ECO:0007669"/>
    <property type="project" value="UniProtKB-SubCell"/>
</dbReference>
<gene>
    <name evidence="15" type="ORF">ALMOND_2B025749</name>
</gene>
<reference evidence="16" key="1">
    <citation type="journal article" date="2020" name="Plant J.">
        <title>Transposons played a major role in the diversification between the closely related almond and peach genomes: results from the almond genome sequence.</title>
        <authorList>
            <person name="Alioto T."/>
            <person name="Alexiou K.G."/>
            <person name="Bardil A."/>
            <person name="Barteri F."/>
            <person name="Castanera R."/>
            <person name="Cruz F."/>
            <person name="Dhingra A."/>
            <person name="Duval H."/>
            <person name="Fernandez I Marti A."/>
            <person name="Frias L."/>
            <person name="Galan B."/>
            <person name="Garcia J.L."/>
            <person name="Howad W."/>
            <person name="Gomez-Garrido J."/>
            <person name="Gut M."/>
            <person name="Julca I."/>
            <person name="Morata J."/>
            <person name="Puigdomenech P."/>
            <person name="Ribeca P."/>
            <person name="Rubio Cabetas M.J."/>
            <person name="Vlasova A."/>
            <person name="Wirthensohn M."/>
            <person name="Garcia-Mas J."/>
            <person name="Gabaldon T."/>
            <person name="Casacuberta J.M."/>
            <person name="Arus P."/>
        </authorList>
    </citation>
    <scope>NUCLEOTIDE SEQUENCE [LARGE SCALE GENOMIC DNA]</scope>
    <source>
        <strain evidence="16">cv. Texas</strain>
    </source>
</reference>
<dbReference type="Proteomes" id="UP000327085">
    <property type="component" value="Chromosome 1"/>
</dbReference>
<dbReference type="PRINTS" id="PR00463">
    <property type="entry name" value="EP450I"/>
</dbReference>
<feature type="binding site" description="axial binding residue" evidence="12">
    <location>
        <position position="474"/>
    </location>
    <ligand>
        <name>heme</name>
        <dbReference type="ChEBI" id="CHEBI:30413"/>
    </ligand>
    <ligandPart>
        <name>Fe</name>
        <dbReference type="ChEBI" id="CHEBI:18248"/>
    </ligandPart>
</feature>
<comment type="cofactor">
    <cofactor evidence="1 12">
        <name>heme</name>
        <dbReference type="ChEBI" id="CHEBI:30413"/>
    </cofactor>
</comment>
<dbReference type="InterPro" id="IPR036396">
    <property type="entry name" value="Cyt_P450_sf"/>
</dbReference>
<protein>
    <submittedName>
        <fullName evidence="15">PREDICTED: cytochrome P450</fullName>
    </submittedName>
</protein>
<keyword evidence="4 12" id="KW-0349">Heme</keyword>
<evidence type="ECO:0000256" key="11">
    <source>
        <dbReference type="ARBA" id="ARBA00023136"/>
    </source>
</evidence>
<dbReference type="PRINTS" id="PR00385">
    <property type="entry name" value="P450"/>
</dbReference>
<dbReference type="Gramene" id="VVA13289">
    <property type="protein sequence ID" value="VVA13289"/>
    <property type="gene ID" value="Prudul26B025749"/>
</dbReference>
<dbReference type="FunCoup" id="A0A5E4EEA0">
    <property type="interactions" value="141"/>
</dbReference>
<dbReference type="OMA" id="PPAFSYI"/>
<keyword evidence="6 12" id="KW-0479">Metal-binding</keyword>
<keyword evidence="9 12" id="KW-0408">Iron</keyword>
<feature type="transmembrane region" description="Helical" evidence="14">
    <location>
        <begin position="6"/>
        <end position="30"/>
    </location>
</feature>
<evidence type="ECO:0000256" key="3">
    <source>
        <dbReference type="ARBA" id="ARBA00010617"/>
    </source>
</evidence>
<feature type="transmembrane region" description="Helical" evidence="14">
    <location>
        <begin position="42"/>
        <end position="61"/>
    </location>
</feature>
<proteinExistence type="inferred from homology"/>
<evidence type="ECO:0000256" key="5">
    <source>
        <dbReference type="ARBA" id="ARBA00022692"/>
    </source>
</evidence>
<name>A0A5E4EEA0_PRUDU</name>
<keyword evidence="11 14" id="KW-0472">Membrane</keyword>
<evidence type="ECO:0000256" key="2">
    <source>
        <dbReference type="ARBA" id="ARBA00004167"/>
    </source>
</evidence>
<dbReference type="GO" id="GO:0020037">
    <property type="term" value="F:heme binding"/>
    <property type="evidence" value="ECO:0007669"/>
    <property type="project" value="InterPro"/>
</dbReference>
<evidence type="ECO:0000256" key="9">
    <source>
        <dbReference type="ARBA" id="ARBA00023004"/>
    </source>
</evidence>
<evidence type="ECO:0000256" key="7">
    <source>
        <dbReference type="ARBA" id="ARBA00022989"/>
    </source>
</evidence>
<dbReference type="PROSITE" id="PS00086">
    <property type="entry name" value="CYTOCHROME_P450"/>
    <property type="match status" value="1"/>
</dbReference>
<keyword evidence="5 14" id="KW-0812">Transmembrane</keyword>
<accession>A0A5E4EEA0</accession>